<feature type="region of interest" description="Disordered" evidence="1">
    <location>
        <begin position="313"/>
        <end position="333"/>
    </location>
</feature>
<dbReference type="AlphaFoldDB" id="A0A165WGT6"/>
<protein>
    <submittedName>
        <fullName evidence="2">Uncharacterized protein</fullName>
    </submittedName>
</protein>
<reference evidence="2 3" key="1">
    <citation type="journal article" date="2016" name="Mol. Biol. Evol.">
        <title>Comparative Genomics of Early-Diverging Mushroom-Forming Fungi Provides Insights into the Origins of Lignocellulose Decay Capabilities.</title>
        <authorList>
            <person name="Nagy L.G."/>
            <person name="Riley R."/>
            <person name="Tritt A."/>
            <person name="Adam C."/>
            <person name="Daum C."/>
            <person name="Floudas D."/>
            <person name="Sun H."/>
            <person name="Yadav J.S."/>
            <person name="Pangilinan J."/>
            <person name="Larsson K.H."/>
            <person name="Matsuura K."/>
            <person name="Barry K."/>
            <person name="Labutti K."/>
            <person name="Kuo R."/>
            <person name="Ohm R.A."/>
            <person name="Bhattacharya S.S."/>
            <person name="Shirouzu T."/>
            <person name="Yoshinaga Y."/>
            <person name="Martin F.M."/>
            <person name="Grigoriev I.V."/>
            <person name="Hibbett D.S."/>
        </authorList>
    </citation>
    <scope>NUCLEOTIDE SEQUENCE [LARGE SCALE GENOMIC DNA]</scope>
    <source>
        <strain evidence="2 3">HHB10207 ss-3</strain>
    </source>
</reference>
<evidence type="ECO:0000313" key="3">
    <source>
        <dbReference type="Proteomes" id="UP000076798"/>
    </source>
</evidence>
<feature type="compositionally biased region" description="Low complexity" evidence="1">
    <location>
        <begin position="1"/>
        <end position="11"/>
    </location>
</feature>
<sequence length="442" mass="48907">MINRFSSASPRPSIPSPLQQPPIMAPYQGTQGQSTLGSPARLSPMQGYVAPAGVPSFLGIAGSTTTSSRSSANRQRLTAAIAHAPERGIRPPVRGRRRGSLPTLASSSGEGSGRGGGWNDIYVMVNGVKCINLRLKFYPPQLEDGERILVHEDRIHGLNNCLDRWGFLYDTPQPIPVATLLYDLLAERLQSLTTGNEHYRCEIAPVVSGFALEPDEQLPVSIMRIHDAGRPRSNPASLVAYTGSISGRTVEWMTQEPFFNMRQFFIEGNHFVIVVSIKTTPFAMLMDPHNINEYRMHQCARTRFYNELNNTQLADDELTSDEEDGPDDDDDDEEIEVDNALAVVHTSPTLPLVIWDPDFPFVPAPAIYPSNVAVAENFKTLIFDYSIATTRVQPLALVGSTLKDLARELLKEAYVHRIGTWIHWRGRRTGGTPVCLEACTEP</sequence>
<feature type="region of interest" description="Disordered" evidence="1">
    <location>
        <begin position="89"/>
        <end position="113"/>
    </location>
</feature>
<organism evidence="2 3">
    <name type="scientific">Sistotremastrum suecicum HHB10207 ss-3</name>
    <dbReference type="NCBI Taxonomy" id="1314776"/>
    <lineage>
        <taxon>Eukaryota</taxon>
        <taxon>Fungi</taxon>
        <taxon>Dikarya</taxon>
        <taxon>Basidiomycota</taxon>
        <taxon>Agaricomycotina</taxon>
        <taxon>Agaricomycetes</taxon>
        <taxon>Sistotremastrales</taxon>
        <taxon>Sistotremastraceae</taxon>
        <taxon>Sistotremastrum</taxon>
    </lineage>
</organism>
<feature type="compositionally biased region" description="Acidic residues" evidence="1">
    <location>
        <begin position="314"/>
        <end position="333"/>
    </location>
</feature>
<dbReference type="Proteomes" id="UP000076798">
    <property type="component" value="Unassembled WGS sequence"/>
</dbReference>
<name>A0A165WGT6_9AGAM</name>
<feature type="compositionally biased region" description="Pro residues" evidence="1">
    <location>
        <begin position="12"/>
        <end position="24"/>
    </location>
</feature>
<feature type="compositionally biased region" description="Polar residues" evidence="1">
    <location>
        <begin position="28"/>
        <end position="37"/>
    </location>
</feature>
<accession>A0A165WGT6</accession>
<feature type="region of interest" description="Disordered" evidence="1">
    <location>
        <begin position="1"/>
        <end position="42"/>
    </location>
</feature>
<evidence type="ECO:0000256" key="1">
    <source>
        <dbReference type="SAM" id="MobiDB-lite"/>
    </source>
</evidence>
<keyword evidence="3" id="KW-1185">Reference proteome</keyword>
<proteinExistence type="predicted"/>
<gene>
    <name evidence="2" type="ORF">SISSUDRAFT_1068051</name>
</gene>
<evidence type="ECO:0000313" key="2">
    <source>
        <dbReference type="EMBL" id="KZT31136.1"/>
    </source>
</evidence>
<dbReference type="EMBL" id="KV428816">
    <property type="protein sequence ID" value="KZT31136.1"/>
    <property type="molecule type" value="Genomic_DNA"/>
</dbReference>